<accession>A0A6A6EV25</accession>
<dbReference type="OrthoDB" id="5425374at2759"/>
<keyword evidence="2" id="KW-1185">Reference proteome</keyword>
<sequence length="71" mass="8435">PFLDDIAIRRPKTKYSNKKVKPRLYRFIVEYIKNLNEVLTNLKRAGLTIVGYVTNKYSRHLDTERVVKLVK</sequence>
<protein>
    <submittedName>
        <fullName evidence="1">Uncharacterized protein</fullName>
    </submittedName>
</protein>
<evidence type="ECO:0000313" key="2">
    <source>
        <dbReference type="Proteomes" id="UP000799539"/>
    </source>
</evidence>
<gene>
    <name evidence="1" type="ORF">CERZMDRAFT_54133</name>
</gene>
<dbReference type="AlphaFoldDB" id="A0A6A6EV25"/>
<dbReference type="Proteomes" id="UP000799539">
    <property type="component" value="Unassembled WGS sequence"/>
</dbReference>
<dbReference type="EMBL" id="ML992870">
    <property type="protein sequence ID" value="KAF2206148.1"/>
    <property type="molecule type" value="Genomic_DNA"/>
</dbReference>
<evidence type="ECO:0000313" key="1">
    <source>
        <dbReference type="EMBL" id="KAF2206148.1"/>
    </source>
</evidence>
<feature type="non-terminal residue" evidence="1">
    <location>
        <position position="1"/>
    </location>
</feature>
<organism evidence="1 2">
    <name type="scientific">Cercospora zeae-maydis SCOH1-5</name>
    <dbReference type="NCBI Taxonomy" id="717836"/>
    <lineage>
        <taxon>Eukaryota</taxon>
        <taxon>Fungi</taxon>
        <taxon>Dikarya</taxon>
        <taxon>Ascomycota</taxon>
        <taxon>Pezizomycotina</taxon>
        <taxon>Dothideomycetes</taxon>
        <taxon>Dothideomycetidae</taxon>
        <taxon>Mycosphaerellales</taxon>
        <taxon>Mycosphaerellaceae</taxon>
        <taxon>Cercospora</taxon>
    </lineage>
</organism>
<reference evidence="1" key="1">
    <citation type="journal article" date="2020" name="Stud. Mycol.">
        <title>101 Dothideomycetes genomes: a test case for predicting lifestyles and emergence of pathogens.</title>
        <authorList>
            <person name="Haridas S."/>
            <person name="Albert R."/>
            <person name="Binder M."/>
            <person name="Bloem J."/>
            <person name="Labutti K."/>
            <person name="Salamov A."/>
            <person name="Andreopoulos B."/>
            <person name="Baker S."/>
            <person name="Barry K."/>
            <person name="Bills G."/>
            <person name="Bluhm B."/>
            <person name="Cannon C."/>
            <person name="Castanera R."/>
            <person name="Culley D."/>
            <person name="Daum C."/>
            <person name="Ezra D."/>
            <person name="Gonzalez J."/>
            <person name="Henrissat B."/>
            <person name="Kuo A."/>
            <person name="Liang C."/>
            <person name="Lipzen A."/>
            <person name="Lutzoni F."/>
            <person name="Magnuson J."/>
            <person name="Mondo S."/>
            <person name="Nolan M."/>
            <person name="Ohm R."/>
            <person name="Pangilinan J."/>
            <person name="Park H.-J."/>
            <person name="Ramirez L."/>
            <person name="Alfaro M."/>
            <person name="Sun H."/>
            <person name="Tritt A."/>
            <person name="Yoshinaga Y."/>
            <person name="Zwiers L.-H."/>
            <person name="Turgeon B."/>
            <person name="Goodwin S."/>
            <person name="Spatafora J."/>
            <person name="Crous P."/>
            <person name="Grigoriev I."/>
        </authorList>
    </citation>
    <scope>NUCLEOTIDE SEQUENCE</scope>
    <source>
        <strain evidence="1">SCOH1-5</strain>
    </source>
</reference>
<name>A0A6A6EV25_9PEZI</name>
<proteinExistence type="predicted"/>